<evidence type="ECO:0000313" key="2">
    <source>
        <dbReference type="EMBL" id="KAK4761774.1"/>
    </source>
</evidence>
<keyword evidence="3" id="KW-1185">Reference proteome</keyword>
<evidence type="ECO:0000256" key="1">
    <source>
        <dbReference type="SAM" id="MobiDB-lite"/>
    </source>
</evidence>
<sequence>MELYYNADIELYMDDYSDEFDDEDSSREIGSSHSVDSDVVDSDFESSKAKTDTSVVEAREGKDIQGIPWERLHFTRDKYRQIRLKQYKNYKNLPQSRLVLAKDCLSVKKGKKYYDFQFNTMLVGSTISHFQVQNCLIFIIFPLF</sequence>
<dbReference type="AlphaFoldDB" id="A0AAN7KBE8"/>
<gene>
    <name evidence="2" type="ORF">SAY87_029658</name>
</gene>
<dbReference type="EMBL" id="JAXIOK010000009">
    <property type="protein sequence ID" value="KAK4761774.1"/>
    <property type="molecule type" value="Genomic_DNA"/>
</dbReference>
<evidence type="ECO:0000313" key="3">
    <source>
        <dbReference type="Proteomes" id="UP001345219"/>
    </source>
</evidence>
<dbReference type="PANTHER" id="PTHR43991">
    <property type="entry name" value="WD REPEAT PROTEIN (AFU_ORTHOLOGUE AFUA_8G05640)-RELATED"/>
    <property type="match status" value="1"/>
</dbReference>
<organism evidence="2 3">
    <name type="scientific">Trapa incisa</name>
    <dbReference type="NCBI Taxonomy" id="236973"/>
    <lineage>
        <taxon>Eukaryota</taxon>
        <taxon>Viridiplantae</taxon>
        <taxon>Streptophyta</taxon>
        <taxon>Embryophyta</taxon>
        <taxon>Tracheophyta</taxon>
        <taxon>Spermatophyta</taxon>
        <taxon>Magnoliopsida</taxon>
        <taxon>eudicotyledons</taxon>
        <taxon>Gunneridae</taxon>
        <taxon>Pentapetalae</taxon>
        <taxon>rosids</taxon>
        <taxon>malvids</taxon>
        <taxon>Myrtales</taxon>
        <taxon>Lythraceae</taxon>
        <taxon>Trapa</taxon>
    </lineage>
</organism>
<name>A0AAN7KBE8_9MYRT</name>
<proteinExistence type="predicted"/>
<dbReference type="PANTHER" id="PTHR43991:SF12">
    <property type="entry name" value="WD REPEAT PROTEIN (AFU_ORTHOLOGUE AFUA_8G05640)"/>
    <property type="match status" value="1"/>
</dbReference>
<reference evidence="2 3" key="1">
    <citation type="journal article" date="2023" name="Hortic Res">
        <title>Pangenome of water caltrop reveals structural variations and asymmetric subgenome divergence after allopolyploidization.</title>
        <authorList>
            <person name="Zhang X."/>
            <person name="Chen Y."/>
            <person name="Wang L."/>
            <person name="Yuan Y."/>
            <person name="Fang M."/>
            <person name="Shi L."/>
            <person name="Lu R."/>
            <person name="Comes H.P."/>
            <person name="Ma Y."/>
            <person name="Chen Y."/>
            <person name="Huang G."/>
            <person name="Zhou Y."/>
            <person name="Zheng Z."/>
            <person name="Qiu Y."/>
        </authorList>
    </citation>
    <scope>NUCLEOTIDE SEQUENCE [LARGE SCALE GENOMIC DNA]</scope>
    <source>
        <tissue evidence="2">Roots</tissue>
    </source>
</reference>
<feature type="region of interest" description="Disordered" evidence="1">
    <location>
        <begin position="19"/>
        <end position="55"/>
    </location>
</feature>
<accession>A0AAN7KBE8</accession>
<dbReference type="Proteomes" id="UP001345219">
    <property type="component" value="Chromosome 23"/>
</dbReference>
<feature type="compositionally biased region" description="Basic and acidic residues" evidence="1">
    <location>
        <begin position="45"/>
        <end position="55"/>
    </location>
</feature>
<comment type="caution">
    <text evidence="2">The sequence shown here is derived from an EMBL/GenBank/DDBJ whole genome shotgun (WGS) entry which is preliminary data.</text>
</comment>
<protein>
    <submittedName>
        <fullName evidence="2">Uncharacterized protein</fullName>
    </submittedName>
</protein>